<feature type="domain" description="ABC transmembrane type-1" evidence="10">
    <location>
        <begin position="36"/>
        <end position="318"/>
    </location>
</feature>
<dbReference type="SMART" id="SM00382">
    <property type="entry name" value="AAA"/>
    <property type="match status" value="1"/>
</dbReference>
<keyword evidence="2" id="KW-0813">Transport</keyword>
<dbReference type="PANTHER" id="PTHR43394">
    <property type="entry name" value="ATP-DEPENDENT PERMEASE MDL1, MITOCHONDRIAL"/>
    <property type="match status" value="1"/>
</dbReference>
<keyword evidence="7 8" id="KW-0472">Membrane</keyword>
<dbReference type="AlphaFoldDB" id="A0A6B0YZF0"/>
<evidence type="ECO:0000259" key="9">
    <source>
        <dbReference type="PROSITE" id="PS50893"/>
    </source>
</evidence>
<reference evidence="11" key="1">
    <citation type="submission" date="2019-09" db="EMBL/GenBank/DDBJ databases">
        <title>Characterisation of the sponge microbiome using genome-centric metagenomics.</title>
        <authorList>
            <person name="Engelberts J.P."/>
            <person name="Robbins S.J."/>
            <person name="De Goeij J.M."/>
            <person name="Aranda M."/>
            <person name="Bell S.C."/>
            <person name="Webster N.S."/>
        </authorList>
    </citation>
    <scope>NUCLEOTIDE SEQUENCE</scope>
    <source>
        <strain evidence="11">SB0664_bin_27</strain>
    </source>
</reference>
<dbReference type="Pfam" id="PF00664">
    <property type="entry name" value="ABC_membrane"/>
    <property type="match status" value="1"/>
</dbReference>
<dbReference type="InterPro" id="IPR003593">
    <property type="entry name" value="AAA+_ATPase"/>
</dbReference>
<evidence type="ECO:0000256" key="3">
    <source>
        <dbReference type="ARBA" id="ARBA00022692"/>
    </source>
</evidence>
<keyword evidence="5 11" id="KW-0067">ATP-binding</keyword>
<feature type="transmembrane region" description="Helical" evidence="8">
    <location>
        <begin position="72"/>
        <end position="95"/>
    </location>
</feature>
<feature type="domain" description="ABC transporter" evidence="9">
    <location>
        <begin position="352"/>
        <end position="586"/>
    </location>
</feature>
<keyword evidence="4" id="KW-0547">Nucleotide-binding</keyword>
<dbReference type="GO" id="GO:0005886">
    <property type="term" value="C:plasma membrane"/>
    <property type="evidence" value="ECO:0007669"/>
    <property type="project" value="UniProtKB-SubCell"/>
</dbReference>
<evidence type="ECO:0000256" key="5">
    <source>
        <dbReference type="ARBA" id="ARBA00022840"/>
    </source>
</evidence>
<evidence type="ECO:0000256" key="1">
    <source>
        <dbReference type="ARBA" id="ARBA00004651"/>
    </source>
</evidence>
<dbReference type="SUPFAM" id="SSF90123">
    <property type="entry name" value="ABC transporter transmembrane region"/>
    <property type="match status" value="1"/>
</dbReference>
<dbReference type="FunFam" id="3.40.50.300:FF:000287">
    <property type="entry name" value="Multidrug ABC transporter ATP-binding protein"/>
    <property type="match status" value="1"/>
</dbReference>
<evidence type="ECO:0000313" key="11">
    <source>
        <dbReference type="EMBL" id="MXY95851.1"/>
    </source>
</evidence>
<keyword evidence="6 8" id="KW-1133">Transmembrane helix</keyword>
<feature type="transmembrane region" description="Helical" evidence="8">
    <location>
        <begin position="146"/>
        <end position="167"/>
    </location>
</feature>
<feature type="transmembrane region" description="Helical" evidence="8">
    <location>
        <begin position="252"/>
        <end position="278"/>
    </location>
</feature>
<dbReference type="InterPro" id="IPR027417">
    <property type="entry name" value="P-loop_NTPase"/>
</dbReference>
<dbReference type="PROSITE" id="PS50929">
    <property type="entry name" value="ABC_TM1F"/>
    <property type="match status" value="1"/>
</dbReference>
<dbReference type="CDD" id="cd18540">
    <property type="entry name" value="ABC_6TM_exporter_like"/>
    <property type="match status" value="1"/>
</dbReference>
<proteinExistence type="predicted"/>
<evidence type="ECO:0000256" key="6">
    <source>
        <dbReference type="ARBA" id="ARBA00022989"/>
    </source>
</evidence>
<gene>
    <name evidence="11" type="ORF">F4Y42_20620</name>
</gene>
<dbReference type="InterPro" id="IPR036640">
    <property type="entry name" value="ABC1_TM_sf"/>
</dbReference>
<evidence type="ECO:0000256" key="4">
    <source>
        <dbReference type="ARBA" id="ARBA00022741"/>
    </source>
</evidence>
<evidence type="ECO:0000256" key="8">
    <source>
        <dbReference type="SAM" id="Phobius"/>
    </source>
</evidence>
<dbReference type="GO" id="GO:0005524">
    <property type="term" value="F:ATP binding"/>
    <property type="evidence" value="ECO:0007669"/>
    <property type="project" value="UniProtKB-KW"/>
</dbReference>
<sequence>MSEQEHFEEEEFETEFNGQTVARILRLGLTHWPLMFGYLIAMVVTSSMDGYLTFLSKRIIDEGILAGSAEQLWQLVMQYGLALLLVAFGVMGFIFSAGRMGERVQYDLRKKLFSRLQDLSLSYYDRTPVGWLMSRLTSDASRVGDLVAWGIMDLAWGVFNIIVSLAFMAVINFQMMLIIAAIIPVLVVVALRFKKKILLEYREVRKTNSKITGAYNENITGVRVVKSLRREEANLEEFQDLTRTMYRAGFRAAWLSALFLPVVQLISAVAVSSIVLYGGWQFQLGGMTIGGIQAFIFYISFMLFPIQEMARIYAEMQQAIASGERIFSLVDAVPEIQDRIGAQAPETLRGDIVFENVDFQYEDEKPVLRDFSLHVKQGETIALVGPTGAGKSTIVNLACRFYEPSKGRILINGRDYTEWTLHGIHSRVGVVLQTPYLFSGSIWENLRYGRLDAADDEVVNAARMAGAHSFIDDLEEGYDSQVGEGGVLLSVGQTQLLSLARAILADPDIFVMDEATSSVDTLTEAFVQEAMDAILADRTSFVIAHRLSTIRKADRILVIEDGRIAEQGTHAQLIRGKGHYYDLYTKQFRDERIGSAQPLLQAGKLVTA</sequence>
<dbReference type="PROSITE" id="PS50893">
    <property type="entry name" value="ABC_TRANSPORTER_2"/>
    <property type="match status" value="1"/>
</dbReference>
<feature type="transmembrane region" description="Helical" evidence="8">
    <location>
        <begin position="284"/>
        <end position="306"/>
    </location>
</feature>
<dbReference type="SUPFAM" id="SSF52540">
    <property type="entry name" value="P-loop containing nucleoside triphosphate hydrolases"/>
    <property type="match status" value="1"/>
</dbReference>
<feature type="transmembrane region" description="Helical" evidence="8">
    <location>
        <begin position="32"/>
        <end position="52"/>
    </location>
</feature>
<protein>
    <submittedName>
        <fullName evidence="11">ABC transporter ATP-binding protein</fullName>
    </submittedName>
</protein>
<comment type="subcellular location">
    <subcellularLocation>
        <location evidence="1">Cell membrane</location>
        <topology evidence="1">Multi-pass membrane protein</topology>
    </subcellularLocation>
</comment>
<evidence type="ECO:0000259" key="10">
    <source>
        <dbReference type="PROSITE" id="PS50929"/>
    </source>
</evidence>
<accession>A0A6B0YZF0</accession>
<dbReference type="CDD" id="cd03254">
    <property type="entry name" value="ABCC_Glucan_exporter_like"/>
    <property type="match status" value="1"/>
</dbReference>
<dbReference type="PANTHER" id="PTHR43394:SF1">
    <property type="entry name" value="ATP-BINDING CASSETTE SUB-FAMILY B MEMBER 10, MITOCHONDRIAL"/>
    <property type="match status" value="1"/>
</dbReference>
<dbReference type="InterPro" id="IPR003439">
    <property type="entry name" value="ABC_transporter-like_ATP-bd"/>
</dbReference>
<evidence type="ECO:0000256" key="2">
    <source>
        <dbReference type="ARBA" id="ARBA00022448"/>
    </source>
</evidence>
<comment type="caution">
    <text evidence="11">The sequence shown here is derived from an EMBL/GenBank/DDBJ whole genome shotgun (WGS) entry which is preliminary data.</text>
</comment>
<organism evidence="11">
    <name type="scientific">Caldilineaceae bacterium SB0664_bin_27</name>
    <dbReference type="NCBI Taxonomy" id="2605260"/>
    <lineage>
        <taxon>Bacteria</taxon>
        <taxon>Bacillati</taxon>
        <taxon>Chloroflexota</taxon>
        <taxon>Caldilineae</taxon>
        <taxon>Caldilineales</taxon>
        <taxon>Caldilineaceae</taxon>
    </lineage>
</organism>
<dbReference type="InterPro" id="IPR011527">
    <property type="entry name" value="ABC1_TM_dom"/>
</dbReference>
<evidence type="ECO:0000256" key="7">
    <source>
        <dbReference type="ARBA" id="ARBA00023136"/>
    </source>
</evidence>
<dbReference type="GO" id="GO:0015421">
    <property type="term" value="F:ABC-type oligopeptide transporter activity"/>
    <property type="evidence" value="ECO:0007669"/>
    <property type="project" value="TreeGrafter"/>
</dbReference>
<dbReference type="EMBL" id="VXRG01000175">
    <property type="protein sequence ID" value="MXY95851.1"/>
    <property type="molecule type" value="Genomic_DNA"/>
</dbReference>
<dbReference type="Gene3D" id="3.40.50.300">
    <property type="entry name" value="P-loop containing nucleotide triphosphate hydrolases"/>
    <property type="match status" value="1"/>
</dbReference>
<dbReference type="GO" id="GO:0016887">
    <property type="term" value="F:ATP hydrolysis activity"/>
    <property type="evidence" value="ECO:0007669"/>
    <property type="project" value="InterPro"/>
</dbReference>
<dbReference type="Pfam" id="PF00005">
    <property type="entry name" value="ABC_tran"/>
    <property type="match status" value="1"/>
</dbReference>
<dbReference type="InterPro" id="IPR039421">
    <property type="entry name" value="Type_1_exporter"/>
</dbReference>
<name>A0A6B0YZF0_9CHLR</name>
<dbReference type="Gene3D" id="1.20.1560.10">
    <property type="entry name" value="ABC transporter type 1, transmembrane domain"/>
    <property type="match status" value="1"/>
</dbReference>
<feature type="transmembrane region" description="Helical" evidence="8">
    <location>
        <begin position="173"/>
        <end position="193"/>
    </location>
</feature>
<keyword evidence="3 8" id="KW-0812">Transmembrane</keyword>